<gene>
    <name evidence="5" type="ORF">B7463_g7988</name>
</gene>
<dbReference type="InterPro" id="IPR010730">
    <property type="entry name" value="HET"/>
</dbReference>
<dbReference type="GO" id="GO:0008270">
    <property type="term" value="F:zinc ion binding"/>
    <property type="evidence" value="ECO:0007669"/>
    <property type="project" value="UniProtKB-KW"/>
</dbReference>
<evidence type="ECO:0000256" key="1">
    <source>
        <dbReference type="ARBA" id="ARBA00022723"/>
    </source>
</evidence>
<dbReference type="InterPro" id="IPR058525">
    <property type="entry name" value="DUF8212"/>
</dbReference>
<dbReference type="Pfam" id="PF00569">
    <property type="entry name" value="ZZ"/>
    <property type="match status" value="1"/>
</dbReference>
<dbReference type="PANTHER" id="PTHR10622">
    <property type="entry name" value="HET DOMAIN-CONTAINING PROTEIN"/>
    <property type="match status" value="1"/>
</dbReference>
<evidence type="ECO:0000313" key="5">
    <source>
        <dbReference type="EMBL" id="RFU28338.1"/>
    </source>
</evidence>
<keyword evidence="3" id="KW-0862">Zinc</keyword>
<dbReference type="Pfam" id="PF26640">
    <property type="entry name" value="DUF8212"/>
    <property type="match status" value="1"/>
</dbReference>
<reference evidence="5 6" key="1">
    <citation type="submission" date="2018-05" db="EMBL/GenBank/DDBJ databases">
        <title>Draft genome sequence of Scytalidium lignicola DSM 105466, a ubiquitous saprotrophic fungus.</title>
        <authorList>
            <person name="Buettner E."/>
            <person name="Gebauer A.M."/>
            <person name="Hofrichter M."/>
            <person name="Liers C."/>
            <person name="Kellner H."/>
        </authorList>
    </citation>
    <scope>NUCLEOTIDE SEQUENCE [LARGE SCALE GENOMIC DNA]</scope>
    <source>
        <strain evidence="5 6">DSM 105466</strain>
    </source>
</reference>
<proteinExistence type="predicted"/>
<keyword evidence="2" id="KW-0863">Zinc-finger</keyword>
<dbReference type="InterPro" id="IPR000433">
    <property type="entry name" value="Znf_ZZ"/>
</dbReference>
<feature type="domain" description="ZZ-type" evidence="4">
    <location>
        <begin position="524"/>
        <end position="569"/>
    </location>
</feature>
<evidence type="ECO:0000256" key="3">
    <source>
        <dbReference type="ARBA" id="ARBA00022833"/>
    </source>
</evidence>
<evidence type="ECO:0000313" key="6">
    <source>
        <dbReference type="Proteomes" id="UP000258309"/>
    </source>
</evidence>
<dbReference type="InterPro" id="IPR043145">
    <property type="entry name" value="Znf_ZZ_sf"/>
</dbReference>
<feature type="non-terminal residue" evidence="5">
    <location>
        <position position="574"/>
    </location>
</feature>
<keyword evidence="6" id="KW-1185">Reference proteome</keyword>
<evidence type="ECO:0000259" key="4">
    <source>
        <dbReference type="SMART" id="SM00291"/>
    </source>
</evidence>
<accession>A0A3E2H4M1</accession>
<dbReference type="OMA" id="EKNQYAR"/>
<dbReference type="Gene3D" id="3.30.60.90">
    <property type="match status" value="1"/>
</dbReference>
<dbReference type="EMBL" id="NCSJ02000167">
    <property type="protein sequence ID" value="RFU28338.1"/>
    <property type="molecule type" value="Genomic_DNA"/>
</dbReference>
<sequence length="574" mass="65867">MRLLNSTTLELEEFFDSQTPKYAILSHRWLDEEVTFSDMQNKNATGKLGYAKLKSCCEQAVKDGLQHVWIDTCCIDKSSSAELTEAINSMYRWYQNAEVCYAYMADVQSREALDDSSFEQSVWFTRGWTLQELIAPQNVEFYNADWKSLGSKESLKYVISNVAGIDLLALEGVDPESFSIAKRMTWASKRTTTRIEDMAYSLLGIFGVNMPMLYGEGDRAFIRLQEEILKNSDDQSLFAWKKNSKTYQGLLASSPSDFTDCGNIVPSPSKWNRIPYSITNMGLSIQMPMIAWAMEKYFAALDCELEDTPNSRIGIFLEILPKINNQYARIHLEGKERQTFESRLAAKAQYRTIYVRQNIRLSPPEMDRMYGFWIRKLPEEDSTSTTNVVPPEFSEVTSWNKWNDDERILKIPTGENGTAGTIWYRHNSQGRVLKLGFDNDFNPVCQFGGNLLSGSGLLNPKSFAGQMDPSWIYQKTDFLYKGDRMTGLYHDVYPWSISMEEQIINGQIVWTLEIKNLESGQQSANQDHICDGCERYITEARFRCIVCPDFDYCDKCVMTATTTHGDHEFQNVRL</sequence>
<dbReference type="PANTHER" id="PTHR10622:SF10">
    <property type="entry name" value="HET DOMAIN-CONTAINING PROTEIN"/>
    <property type="match status" value="1"/>
</dbReference>
<dbReference type="SUPFAM" id="SSF57850">
    <property type="entry name" value="RING/U-box"/>
    <property type="match status" value="1"/>
</dbReference>
<protein>
    <recommendedName>
        <fullName evidence="4">ZZ-type domain-containing protein</fullName>
    </recommendedName>
</protein>
<name>A0A3E2H4M1_SCYLI</name>
<keyword evidence="1" id="KW-0479">Metal-binding</keyword>
<dbReference type="Pfam" id="PF06985">
    <property type="entry name" value="HET"/>
    <property type="match status" value="1"/>
</dbReference>
<dbReference type="SMART" id="SM00291">
    <property type="entry name" value="ZnF_ZZ"/>
    <property type="match status" value="1"/>
</dbReference>
<dbReference type="Proteomes" id="UP000258309">
    <property type="component" value="Unassembled WGS sequence"/>
</dbReference>
<dbReference type="OrthoDB" id="674604at2759"/>
<dbReference type="AlphaFoldDB" id="A0A3E2H4M1"/>
<dbReference type="STRING" id="5539.A0A3E2H4M1"/>
<dbReference type="CDD" id="cd02340">
    <property type="entry name" value="ZZ_NBR1_like"/>
    <property type="match status" value="1"/>
</dbReference>
<feature type="non-terminal residue" evidence="5">
    <location>
        <position position="1"/>
    </location>
</feature>
<organism evidence="5 6">
    <name type="scientific">Scytalidium lignicola</name>
    <name type="common">Hyphomycete</name>
    <dbReference type="NCBI Taxonomy" id="5539"/>
    <lineage>
        <taxon>Eukaryota</taxon>
        <taxon>Fungi</taxon>
        <taxon>Dikarya</taxon>
        <taxon>Ascomycota</taxon>
        <taxon>Pezizomycotina</taxon>
        <taxon>Leotiomycetes</taxon>
        <taxon>Leotiomycetes incertae sedis</taxon>
        <taxon>Scytalidium</taxon>
    </lineage>
</organism>
<evidence type="ECO:0000256" key="2">
    <source>
        <dbReference type="ARBA" id="ARBA00022771"/>
    </source>
</evidence>
<comment type="caution">
    <text evidence="5">The sequence shown here is derived from an EMBL/GenBank/DDBJ whole genome shotgun (WGS) entry which is preliminary data.</text>
</comment>